<dbReference type="InterPro" id="IPR003593">
    <property type="entry name" value="AAA+_ATPase"/>
</dbReference>
<dbReference type="SMART" id="SM00382">
    <property type="entry name" value="AAA"/>
    <property type="match status" value="1"/>
</dbReference>
<reference evidence="5" key="1">
    <citation type="submission" date="2016-10" db="EMBL/GenBank/DDBJ databases">
        <authorList>
            <person name="Varghese N."/>
            <person name="Submissions S."/>
        </authorList>
    </citation>
    <scope>NUCLEOTIDE SEQUENCE [LARGE SCALE GENOMIC DNA]</scope>
    <source>
        <strain evidence="5">DSM 45789</strain>
    </source>
</reference>
<keyword evidence="5" id="KW-1185">Reference proteome</keyword>
<evidence type="ECO:0000259" key="3">
    <source>
        <dbReference type="PROSITE" id="PS50893"/>
    </source>
</evidence>
<dbReference type="GO" id="GO:0005524">
    <property type="term" value="F:ATP binding"/>
    <property type="evidence" value="ECO:0007669"/>
    <property type="project" value="UniProtKB-KW"/>
</dbReference>
<evidence type="ECO:0000313" key="5">
    <source>
        <dbReference type="Proteomes" id="UP000198660"/>
    </source>
</evidence>
<dbReference type="EMBL" id="FPAA01000008">
    <property type="protein sequence ID" value="SFS80890.1"/>
    <property type="molecule type" value="Genomic_DNA"/>
</dbReference>
<protein>
    <submittedName>
        <fullName evidence="4">ABC-2 type transport system ATP-binding protein</fullName>
    </submittedName>
</protein>
<organism evidence="4 5">
    <name type="scientific">Marininema halotolerans</name>
    <dbReference type="NCBI Taxonomy" id="1155944"/>
    <lineage>
        <taxon>Bacteria</taxon>
        <taxon>Bacillati</taxon>
        <taxon>Bacillota</taxon>
        <taxon>Bacilli</taxon>
        <taxon>Bacillales</taxon>
        <taxon>Thermoactinomycetaceae</taxon>
        <taxon>Marininema</taxon>
    </lineage>
</organism>
<keyword evidence="1" id="KW-0547">Nucleotide-binding</keyword>
<dbReference type="OrthoDB" id="9804819at2"/>
<dbReference type="GO" id="GO:0016887">
    <property type="term" value="F:ATP hydrolysis activity"/>
    <property type="evidence" value="ECO:0007669"/>
    <property type="project" value="InterPro"/>
</dbReference>
<dbReference type="PROSITE" id="PS50893">
    <property type="entry name" value="ABC_TRANSPORTER_2"/>
    <property type="match status" value="1"/>
</dbReference>
<dbReference type="CDD" id="cd03230">
    <property type="entry name" value="ABC_DR_subfamily_A"/>
    <property type="match status" value="1"/>
</dbReference>
<dbReference type="InterPro" id="IPR003439">
    <property type="entry name" value="ABC_transporter-like_ATP-bd"/>
</dbReference>
<dbReference type="InterPro" id="IPR017871">
    <property type="entry name" value="ABC_transporter-like_CS"/>
</dbReference>
<dbReference type="Proteomes" id="UP000198660">
    <property type="component" value="Unassembled WGS sequence"/>
</dbReference>
<feature type="domain" description="ABC transporter" evidence="3">
    <location>
        <begin position="2"/>
        <end position="221"/>
    </location>
</feature>
<dbReference type="AlphaFoldDB" id="A0A1I6SVG5"/>
<evidence type="ECO:0000256" key="1">
    <source>
        <dbReference type="ARBA" id="ARBA00022741"/>
    </source>
</evidence>
<evidence type="ECO:0000256" key="2">
    <source>
        <dbReference type="ARBA" id="ARBA00022840"/>
    </source>
</evidence>
<dbReference type="PROSITE" id="PS00211">
    <property type="entry name" value="ABC_TRANSPORTER_1"/>
    <property type="match status" value="1"/>
</dbReference>
<accession>A0A1I6SVG5</accession>
<dbReference type="PANTHER" id="PTHR43038:SF3">
    <property type="entry name" value="ABC TRANSPORTER G FAMILY MEMBER 20 ISOFORM X1"/>
    <property type="match status" value="1"/>
</dbReference>
<name>A0A1I6SVG5_9BACL</name>
<dbReference type="RefSeq" id="WP_091837536.1">
    <property type="nucleotide sequence ID" value="NZ_FPAA01000008.1"/>
</dbReference>
<keyword evidence="2 4" id="KW-0067">ATP-binding</keyword>
<evidence type="ECO:0000313" key="4">
    <source>
        <dbReference type="EMBL" id="SFS80890.1"/>
    </source>
</evidence>
<dbReference type="SUPFAM" id="SSF52540">
    <property type="entry name" value="P-loop containing nucleoside triphosphate hydrolases"/>
    <property type="match status" value="1"/>
</dbReference>
<sequence length="300" mass="33486">MLKLTNISYSYRGKKALDQISFTLGGENITGLIGPDGAGKTTLLKVIAGLYRPESGQISGREGFTLGYVSQFFGLYGEMSVQENLHFYGRLNGLSYPERTQRIAELLHWTGLASAIDREAGALSGGMKQKLSIAAAVLHRPDLLLLDEPTNGVDPLSRREMWKLLQSVAEGGTKILASTQYLDEAAYCDQVMLLHKGQLLVADSPSRLLEDFPFRIWAIRDAGRERIKWMDKIREVVPGCEVFSKGRDLYILHREEMSVQRKINTLLSSSRDGLALEEVNPLYEEVFTQRFLEADGGKGR</sequence>
<dbReference type="InterPro" id="IPR027417">
    <property type="entry name" value="P-loop_NTPase"/>
</dbReference>
<gene>
    <name evidence="4" type="ORF">SAMN05444972_10867</name>
</gene>
<dbReference type="PANTHER" id="PTHR43038">
    <property type="entry name" value="ATP-BINDING CASSETTE, SUB-FAMILY H, MEMBER 1"/>
    <property type="match status" value="1"/>
</dbReference>
<dbReference type="Pfam" id="PF00005">
    <property type="entry name" value="ABC_tran"/>
    <property type="match status" value="1"/>
</dbReference>
<dbReference type="Gene3D" id="3.40.50.300">
    <property type="entry name" value="P-loop containing nucleotide triphosphate hydrolases"/>
    <property type="match status" value="1"/>
</dbReference>
<proteinExistence type="predicted"/>